<evidence type="ECO:0000313" key="2">
    <source>
        <dbReference type="Proteomes" id="UP001229244"/>
    </source>
</evidence>
<protein>
    <submittedName>
        <fullName evidence="1">Uncharacterized protein</fullName>
    </submittedName>
</protein>
<comment type="caution">
    <text evidence="1">The sequence shown here is derived from an EMBL/GenBank/DDBJ whole genome shotgun (WGS) entry which is preliminary data.</text>
</comment>
<gene>
    <name evidence="1" type="ORF">J2S73_001350</name>
</gene>
<keyword evidence="2" id="KW-1185">Reference proteome</keyword>
<dbReference type="Proteomes" id="UP001229244">
    <property type="component" value="Unassembled WGS sequence"/>
</dbReference>
<proteinExistence type="predicted"/>
<name>A0AAE3VN04_9HYPH</name>
<evidence type="ECO:0000313" key="1">
    <source>
        <dbReference type="EMBL" id="MDQ0314913.1"/>
    </source>
</evidence>
<dbReference type="AlphaFoldDB" id="A0AAE3VN04"/>
<organism evidence="1 2">
    <name type="scientific">Amorphus orientalis</name>
    <dbReference type="NCBI Taxonomy" id="649198"/>
    <lineage>
        <taxon>Bacteria</taxon>
        <taxon>Pseudomonadati</taxon>
        <taxon>Pseudomonadota</taxon>
        <taxon>Alphaproteobacteria</taxon>
        <taxon>Hyphomicrobiales</taxon>
        <taxon>Amorphaceae</taxon>
        <taxon>Amorphus</taxon>
    </lineage>
</organism>
<reference evidence="1" key="1">
    <citation type="submission" date="2023-07" db="EMBL/GenBank/DDBJ databases">
        <title>Genomic Encyclopedia of Type Strains, Phase IV (KMG-IV): sequencing the most valuable type-strain genomes for metagenomic binning, comparative biology and taxonomic classification.</title>
        <authorList>
            <person name="Goeker M."/>
        </authorList>
    </citation>
    <scope>NUCLEOTIDE SEQUENCE</scope>
    <source>
        <strain evidence="1">DSM 21202</strain>
    </source>
</reference>
<dbReference type="EMBL" id="JAUSUL010000001">
    <property type="protein sequence ID" value="MDQ0314913.1"/>
    <property type="molecule type" value="Genomic_DNA"/>
</dbReference>
<accession>A0AAE3VN04</accession>
<sequence>MLQLDDIPTEHHVAPEPLIVDISFEVAGDLVAFTHDLLGVVGCCSPIDAVVVPPVGKLVDRAAVCGQMTGDQVAIFIGAEVLDQIEPRGETGL</sequence>